<accession>A0A087GUH2</accession>
<evidence type="ECO:0000313" key="3">
    <source>
        <dbReference type="EMBL" id="KFK33524.1"/>
    </source>
</evidence>
<name>A0A087GUH2_ARAAL</name>
<dbReference type="EMBL" id="CM002873">
    <property type="protein sequence ID" value="KFK33524.1"/>
    <property type="molecule type" value="Genomic_DNA"/>
</dbReference>
<proteinExistence type="predicted"/>
<dbReference type="OrthoDB" id="1113025at2759"/>
<sequence>MEVTTTSAKVKVHVNGLKPLFTSSIVEYPNGDEVTAHLVYEKLERHCTLCMMLNHDITECPEKAPQPPAAPLGLSAREFTHDQPAAHKRSIHPPSGSAETPERSQGRSRYTHESRHRESLLSRGSSFQAREGRESADNRRYHSFRGYDNHRYNHTRNNSLRYVERSPRPSKTRPGKAERAKFRDSSEQLSNRDEGGENSRFNQDMASAADNPATPPPAEFQEAINEAADGIRDYMVQYSNCKDHEESVARKERFRQAELTGQVFDSAIQIFQASLPSQAGLRNGGLTEIHVEYEQGTSPQARTPASERLGVRVSEKVLPSGILVQWPALALPDKPSNATLTIGRGEPLNPELGQPSGVVIPLQSKGTERKKLGRPPAKRKVQCSPKKQKLIGASSRKRRAQLVQSSPRRRLVTDTTVEPVRTEMEDMEVGQNVFAQDGPPIKLIPKIRKRKMNFPLLSNPLP</sequence>
<feature type="region of interest" description="Disordered" evidence="1">
    <location>
        <begin position="83"/>
        <end position="216"/>
    </location>
</feature>
<feature type="compositionally biased region" description="Basic and acidic residues" evidence="1">
    <location>
        <begin position="130"/>
        <end position="151"/>
    </location>
</feature>
<feature type="compositionally biased region" description="Basic and acidic residues" evidence="1">
    <location>
        <begin position="175"/>
        <end position="197"/>
    </location>
</feature>
<feature type="compositionally biased region" description="Basic and acidic residues" evidence="1">
    <location>
        <begin position="100"/>
        <end position="120"/>
    </location>
</feature>
<evidence type="ECO:0000259" key="2">
    <source>
        <dbReference type="Pfam" id="PF14392"/>
    </source>
</evidence>
<dbReference type="Gramene" id="KFK33524">
    <property type="protein sequence ID" value="KFK33524"/>
    <property type="gene ID" value="AALP_AA5G024200"/>
</dbReference>
<dbReference type="InterPro" id="IPR025836">
    <property type="entry name" value="Zn_knuckle_CX2CX4HX4C"/>
</dbReference>
<protein>
    <recommendedName>
        <fullName evidence="2">Zinc knuckle CX2CX4HX4C domain-containing protein</fullName>
    </recommendedName>
</protein>
<feature type="domain" description="Zinc knuckle CX2CX4HX4C" evidence="2">
    <location>
        <begin position="18"/>
        <end position="61"/>
    </location>
</feature>
<dbReference type="Proteomes" id="UP000029120">
    <property type="component" value="Chromosome 5"/>
</dbReference>
<keyword evidence="4" id="KW-1185">Reference proteome</keyword>
<evidence type="ECO:0000313" key="4">
    <source>
        <dbReference type="Proteomes" id="UP000029120"/>
    </source>
</evidence>
<organism evidence="3 4">
    <name type="scientific">Arabis alpina</name>
    <name type="common">Alpine rock-cress</name>
    <dbReference type="NCBI Taxonomy" id="50452"/>
    <lineage>
        <taxon>Eukaryota</taxon>
        <taxon>Viridiplantae</taxon>
        <taxon>Streptophyta</taxon>
        <taxon>Embryophyta</taxon>
        <taxon>Tracheophyta</taxon>
        <taxon>Spermatophyta</taxon>
        <taxon>Magnoliopsida</taxon>
        <taxon>eudicotyledons</taxon>
        <taxon>Gunneridae</taxon>
        <taxon>Pentapetalae</taxon>
        <taxon>rosids</taxon>
        <taxon>malvids</taxon>
        <taxon>Brassicales</taxon>
        <taxon>Brassicaceae</taxon>
        <taxon>Arabideae</taxon>
        <taxon>Arabis</taxon>
    </lineage>
</organism>
<dbReference type="eggNOG" id="KOG1075">
    <property type="taxonomic scope" value="Eukaryota"/>
</dbReference>
<evidence type="ECO:0000256" key="1">
    <source>
        <dbReference type="SAM" id="MobiDB-lite"/>
    </source>
</evidence>
<gene>
    <name evidence="3" type="ordered locus">AALP_Aa5g024200</name>
</gene>
<dbReference type="Pfam" id="PF14392">
    <property type="entry name" value="zf-CCHC_4"/>
    <property type="match status" value="1"/>
</dbReference>
<dbReference type="AlphaFoldDB" id="A0A087GUH2"/>
<reference evidence="4" key="1">
    <citation type="journal article" date="2015" name="Nat. Plants">
        <title>Genome expansion of Arabis alpina linked with retrotransposition and reduced symmetric DNA methylation.</title>
        <authorList>
            <person name="Willing E.M."/>
            <person name="Rawat V."/>
            <person name="Mandakova T."/>
            <person name="Maumus F."/>
            <person name="James G.V."/>
            <person name="Nordstroem K.J."/>
            <person name="Becker C."/>
            <person name="Warthmann N."/>
            <person name="Chica C."/>
            <person name="Szarzynska B."/>
            <person name="Zytnicki M."/>
            <person name="Albani M.C."/>
            <person name="Kiefer C."/>
            <person name="Bergonzi S."/>
            <person name="Castaings L."/>
            <person name="Mateos J.L."/>
            <person name="Berns M.C."/>
            <person name="Bujdoso N."/>
            <person name="Piofczyk T."/>
            <person name="de Lorenzo L."/>
            <person name="Barrero-Sicilia C."/>
            <person name="Mateos I."/>
            <person name="Piednoel M."/>
            <person name="Hagmann J."/>
            <person name="Chen-Min-Tao R."/>
            <person name="Iglesias-Fernandez R."/>
            <person name="Schuster S.C."/>
            <person name="Alonso-Blanco C."/>
            <person name="Roudier F."/>
            <person name="Carbonero P."/>
            <person name="Paz-Ares J."/>
            <person name="Davis S.J."/>
            <person name="Pecinka A."/>
            <person name="Quesneville H."/>
            <person name="Colot V."/>
            <person name="Lysak M.A."/>
            <person name="Weigel D."/>
            <person name="Coupland G."/>
            <person name="Schneeberger K."/>
        </authorList>
    </citation>
    <scope>NUCLEOTIDE SEQUENCE [LARGE SCALE GENOMIC DNA]</scope>
    <source>
        <strain evidence="4">cv. Pajares</strain>
    </source>
</reference>